<dbReference type="HOGENOM" id="CLU_010194_44_0_1"/>
<dbReference type="PRINTS" id="PR00081">
    <property type="entry name" value="GDHRDH"/>
</dbReference>
<dbReference type="AlphaFoldDB" id="A0A0D1ZCV2"/>
<evidence type="ECO:0000256" key="1">
    <source>
        <dbReference type="ARBA" id="ARBA00006484"/>
    </source>
</evidence>
<feature type="compositionally biased region" description="Basic and acidic residues" evidence="5">
    <location>
        <begin position="1"/>
        <end position="15"/>
    </location>
</feature>
<reference evidence="6 7" key="1">
    <citation type="submission" date="2015-01" db="EMBL/GenBank/DDBJ databases">
        <title>The Genome Sequence of Exophiala sideris CBS121828.</title>
        <authorList>
            <consortium name="The Broad Institute Genomics Platform"/>
            <person name="Cuomo C."/>
            <person name="de Hoog S."/>
            <person name="Gorbushina A."/>
            <person name="Stielow B."/>
            <person name="Teixiera M."/>
            <person name="Abouelleil A."/>
            <person name="Chapman S.B."/>
            <person name="Priest M."/>
            <person name="Young S.K."/>
            <person name="Wortman J."/>
            <person name="Nusbaum C."/>
            <person name="Birren B."/>
        </authorList>
    </citation>
    <scope>NUCLEOTIDE SEQUENCE [LARGE SCALE GENOMIC DNA]</scope>
    <source>
        <strain evidence="6 7">CBS 121828</strain>
    </source>
</reference>
<dbReference type="SUPFAM" id="SSF51735">
    <property type="entry name" value="NAD(P)-binding Rossmann-fold domains"/>
    <property type="match status" value="1"/>
</dbReference>
<evidence type="ECO:0000256" key="3">
    <source>
        <dbReference type="ARBA" id="ARBA00023002"/>
    </source>
</evidence>
<feature type="region of interest" description="Disordered" evidence="5">
    <location>
        <begin position="213"/>
        <end position="233"/>
    </location>
</feature>
<keyword evidence="3" id="KW-0560">Oxidoreductase</keyword>
<gene>
    <name evidence="6" type="ORF">PV11_00370</name>
</gene>
<dbReference type="GO" id="GO:0016491">
    <property type="term" value="F:oxidoreductase activity"/>
    <property type="evidence" value="ECO:0007669"/>
    <property type="project" value="UniProtKB-KW"/>
</dbReference>
<dbReference type="PANTHER" id="PTHR24320:SF283">
    <property type="entry name" value="RETINOL DEHYDROGENASE 11"/>
    <property type="match status" value="1"/>
</dbReference>
<accession>A0A0D1ZCV2</accession>
<dbReference type="Proteomes" id="UP000053599">
    <property type="component" value="Unassembled WGS sequence"/>
</dbReference>
<dbReference type="PRINTS" id="PR00080">
    <property type="entry name" value="SDRFAMILY"/>
</dbReference>
<feature type="compositionally biased region" description="Polar residues" evidence="5">
    <location>
        <begin position="24"/>
        <end position="35"/>
    </location>
</feature>
<evidence type="ECO:0000256" key="4">
    <source>
        <dbReference type="RuleBase" id="RU000363"/>
    </source>
</evidence>
<evidence type="ECO:0000256" key="5">
    <source>
        <dbReference type="SAM" id="MobiDB-lite"/>
    </source>
</evidence>
<name>A0A0D1ZCV2_9EURO</name>
<evidence type="ECO:0000256" key="2">
    <source>
        <dbReference type="ARBA" id="ARBA00022857"/>
    </source>
</evidence>
<protein>
    <submittedName>
        <fullName evidence="6">Uncharacterized protein</fullName>
    </submittedName>
</protein>
<proteinExistence type="inferred from homology"/>
<sequence length="370" mass="40416">MSKERGNAMSDEKDNPWGLRTDSSRTSNPGFSRETTATEVANSFSNVVQDKTVVVVGVSPQSLGESITMAFASQSPRLLVLASRTMSKIKAVATKVKEQHPNVELQLVEVDLSSFASIREAATEINGIVDKIDILVNNAGVVDTTPRTTKDGLELQFGTNHIGIFFLTNLLMPKILKAAQKSQSKGSTRVVNMTSAGHLISPIRFSDYNFKKRPEDIPEDERPPSRPGMSFDPPPGKTYVPFVAYGQSKTANILMALSISHKLASEGVRSIATHPGSIWTDMSRNLDEEHLEMIKKTGDFWKNLDQGGATTLVAALDPKLAEDKDIIYLADCQVSVPAPHAKDPNAAERLWQLSEEIVGQKFDLGHTSNL</sequence>
<feature type="region of interest" description="Disordered" evidence="5">
    <location>
        <begin position="1"/>
        <end position="35"/>
    </location>
</feature>
<organism evidence="6 7">
    <name type="scientific">Exophiala sideris</name>
    <dbReference type="NCBI Taxonomy" id="1016849"/>
    <lineage>
        <taxon>Eukaryota</taxon>
        <taxon>Fungi</taxon>
        <taxon>Dikarya</taxon>
        <taxon>Ascomycota</taxon>
        <taxon>Pezizomycotina</taxon>
        <taxon>Eurotiomycetes</taxon>
        <taxon>Chaetothyriomycetidae</taxon>
        <taxon>Chaetothyriales</taxon>
        <taxon>Herpotrichiellaceae</taxon>
        <taxon>Exophiala</taxon>
    </lineage>
</organism>
<dbReference type="OrthoDB" id="191139at2759"/>
<evidence type="ECO:0000313" key="6">
    <source>
        <dbReference type="EMBL" id="KIV84598.1"/>
    </source>
</evidence>
<comment type="similarity">
    <text evidence="1 4">Belongs to the short-chain dehydrogenases/reductases (SDR) family.</text>
</comment>
<dbReference type="STRING" id="1016849.A0A0D1ZCV2"/>
<dbReference type="Gene3D" id="3.40.50.720">
    <property type="entry name" value="NAD(P)-binding Rossmann-like Domain"/>
    <property type="match status" value="1"/>
</dbReference>
<dbReference type="InterPro" id="IPR036291">
    <property type="entry name" value="NAD(P)-bd_dom_sf"/>
</dbReference>
<keyword evidence="2" id="KW-0521">NADP</keyword>
<dbReference type="InterPro" id="IPR002347">
    <property type="entry name" value="SDR_fam"/>
</dbReference>
<evidence type="ECO:0000313" key="7">
    <source>
        <dbReference type="Proteomes" id="UP000053599"/>
    </source>
</evidence>
<dbReference type="PANTHER" id="PTHR24320">
    <property type="entry name" value="RETINOL DEHYDROGENASE"/>
    <property type="match status" value="1"/>
</dbReference>
<dbReference type="EMBL" id="KN846951">
    <property type="protein sequence ID" value="KIV84598.1"/>
    <property type="molecule type" value="Genomic_DNA"/>
</dbReference>
<dbReference type="Pfam" id="PF00106">
    <property type="entry name" value="adh_short"/>
    <property type="match status" value="1"/>
</dbReference>
<feature type="compositionally biased region" description="Basic and acidic residues" evidence="5">
    <location>
        <begin position="213"/>
        <end position="224"/>
    </location>
</feature>